<feature type="transmembrane region" description="Helical" evidence="1">
    <location>
        <begin position="576"/>
        <end position="596"/>
    </location>
</feature>
<feature type="transmembrane region" description="Helical" evidence="1">
    <location>
        <begin position="678"/>
        <end position="700"/>
    </location>
</feature>
<dbReference type="InterPro" id="IPR029063">
    <property type="entry name" value="SAM-dependent_MTases_sf"/>
</dbReference>
<evidence type="ECO:0000313" key="2">
    <source>
        <dbReference type="EMBL" id="MDT0635997.1"/>
    </source>
</evidence>
<feature type="transmembrane region" description="Helical" evidence="1">
    <location>
        <begin position="147"/>
        <end position="166"/>
    </location>
</feature>
<feature type="transmembrane region" description="Helical" evidence="1">
    <location>
        <begin position="739"/>
        <end position="762"/>
    </location>
</feature>
<feature type="transmembrane region" description="Helical" evidence="1">
    <location>
        <begin position="41"/>
        <end position="62"/>
    </location>
</feature>
<feature type="transmembrane region" description="Helical" evidence="1">
    <location>
        <begin position="616"/>
        <end position="635"/>
    </location>
</feature>
<name>A0ABU3C373_9GAMM</name>
<proteinExistence type="predicted"/>
<evidence type="ECO:0008006" key="4">
    <source>
        <dbReference type="Google" id="ProtNLM"/>
    </source>
</evidence>
<keyword evidence="1" id="KW-0472">Membrane</keyword>
<feature type="transmembrane region" description="Helical" evidence="1">
    <location>
        <begin position="74"/>
        <end position="91"/>
    </location>
</feature>
<sequence>MRAPAFRGHPIPYTAVGLIGGLGLAYEVLLLRLFAVAESHHFAYLAISLALLGFGIAGTLLTLTGARLVDRERAAFAIAALGFAITAPAGWALAQRLPLNPLAIYWDPLQWLWLGCQYLLLIPPFLFIGAAVCIALQAAPARATYTYGADLAGAGIGAVTLVALLFWLDPAASLRLTAVLGAVAALLVGRRGLRLTAVMTALAIATVPAAWLAPQPNQYKQISQQLNAPGAKVIDRRHGPLGILELVRSPQVPIRHAPGMSMASPHAPPAQLALFTDGDGKTAVLEDADEPPAYLDWLTSALPYALLNRPATLLLGLGGGTDIWQAKYHQARAVDAVEVNPDSAALIRQYGGEVLAGTDLHIADARAFVRRTDDRFDLIQMAYLGAPTGATAGVGSLREAHAHTREAYADYLDRLRPGGLLAVTHAINLPPRATVKALATAIDALERRGVREPGEHLALVRGWKSATLLVKPTPLTADEIQAVRRFADKRSFDLAHLPGLAADEVNRHNRLDRPWFHEAAEALLGDGREDFFRRYPFNVTPATDDQPYFFHFFKWRQLSSLVEQRSRGALGQVETGYPLIWAALLQAGTIAGLLILAPMTVRAGALRQTRAGRARLLTLCLAVGLGFMFVEIAFIQRFMLILGHPVYAVAIVLAGFLIFAGVGSVLASRLGDSINRPVAGIAILSGIYLILLPAASPTLVAQPVPIRVAACLTLIAPLATCMGMPYARALRRLGQRDPALLPWAWAINGFASVVAVILATLLGVHLGFTLLVVIAVGLYAIAAIGYRF</sequence>
<keyword evidence="1" id="KW-1133">Transmembrane helix</keyword>
<comment type="caution">
    <text evidence="2">The sequence shown here is derived from an EMBL/GenBank/DDBJ whole genome shotgun (WGS) entry which is preliminary data.</text>
</comment>
<keyword evidence="3" id="KW-1185">Reference proteome</keyword>
<feature type="transmembrane region" description="Helical" evidence="1">
    <location>
        <begin position="195"/>
        <end position="213"/>
    </location>
</feature>
<reference evidence="2 3" key="1">
    <citation type="submission" date="2023-09" db="EMBL/GenBank/DDBJ databases">
        <authorList>
            <person name="Rey-Velasco X."/>
        </authorList>
    </citation>
    <scope>NUCLEOTIDE SEQUENCE [LARGE SCALE GENOMIC DNA]</scope>
    <source>
        <strain evidence="2 3">W335</strain>
    </source>
</reference>
<feature type="transmembrane region" description="Helical" evidence="1">
    <location>
        <begin position="706"/>
        <end position="727"/>
    </location>
</feature>
<keyword evidence="1" id="KW-0812">Transmembrane</keyword>
<feature type="transmembrane region" description="Helical" evidence="1">
    <location>
        <begin position="647"/>
        <end position="666"/>
    </location>
</feature>
<dbReference type="EMBL" id="JAVRIB010000016">
    <property type="protein sequence ID" value="MDT0635997.1"/>
    <property type="molecule type" value="Genomic_DNA"/>
</dbReference>
<dbReference type="Proteomes" id="UP001251857">
    <property type="component" value="Unassembled WGS sequence"/>
</dbReference>
<accession>A0ABU3C373</accession>
<feature type="transmembrane region" description="Helical" evidence="1">
    <location>
        <begin position="172"/>
        <end position="188"/>
    </location>
</feature>
<dbReference type="Gene3D" id="3.40.50.150">
    <property type="entry name" value="Vaccinia Virus protein VP39"/>
    <property type="match status" value="1"/>
</dbReference>
<feature type="transmembrane region" description="Helical" evidence="1">
    <location>
        <begin position="111"/>
        <end position="135"/>
    </location>
</feature>
<protein>
    <recommendedName>
        <fullName evidence="4">Spermidine synthase</fullName>
    </recommendedName>
</protein>
<gene>
    <name evidence="2" type="ORF">RM532_13660</name>
</gene>
<evidence type="ECO:0000256" key="1">
    <source>
        <dbReference type="SAM" id="Phobius"/>
    </source>
</evidence>
<organism evidence="2 3">
    <name type="scientific">Spectribacter hydrogenoxidans</name>
    <dbReference type="NCBI Taxonomy" id="3075608"/>
    <lineage>
        <taxon>Bacteria</taxon>
        <taxon>Pseudomonadati</taxon>
        <taxon>Pseudomonadota</taxon>
        <taxon>Gammaproteobacteria</taxon>
        <taxon>Salinisphaerales</taxon>
        <taxon>Salinisphaeraceae</taxon>
        <taxon>Spectribacter</taxon>
    </lineage>
</organism>
<dbReference type="SUPFAM" id="SSF53335">
    <property type="entry name" value="S-adenosyl-L-methionine-dependent methyltransferases"/>
    <property type="match status" value="1"/>
</dbReference>
<dbReference type="RefSeq" id="WP_311653892.1">
    <property type="nucleotide sequence ID" value="NZ_JAVRIB010000016.1"/>
</dbReference>
<feature type="transmembrane region" description="Helical" evidence="1">
    <location>
        <begin position="12"/>
        <end position="35"/>
    </location>
</feature>
<feature type="transmembrane region" description="Helical" evidence="1">
    <location>
        <begin position="768"/>
        <end position="786"/>
    </location>
</feature>
<evidence type="ECO:0000313" key="3">
    <source>
        <dbReference type="Proteomes" id="UP001251857"/>
    </source>
</evidence>